<dbReference type="NCBIfam" id="TIGR03828">
    <property type="entry name" value="pfkB"/>
    <property type="match status" value="1"/>
</dbReference>
<evidence type="ECO:0000256" key="7">
    <source>
        <dbReference type="PIRNR" id="PIRNR000535"/>
    </source>
</evidence>
<dbReference type="GO" id="GO:0016052">
    <property type="term" value="P:carbohydrate catabolic process"/>
    <property type="evidence" value="ECO:0007669"/>
    <property type="project" value="UniProtKB-ARBA"/>
</dbReference>
<evidence type="ECO:0000256" key="2">
    <source>
        <dbReference type="ARBA" id="ARBA00022679"/>
    </source>
</evidence>
<dbReference type="SUPFAM" id="SSF53613">
    <property type="entry name" value="Ribokinase-like"/>
    <property type="match status" value="1"/>
</dbReference>
<dbReference type="GO" id="GO:0005524">
    <property type="term" value="F:ATP binding"/>
    <property type="evidence" value="ECO:0007669"/>
    <property type="project" value="UniProtKB-UniRule"/>
</dbReference>
<evidence type="ECO:0000256" key="3">
    <source>
        <dbReference type="ARBA" id="ARBA00022741"/>
    </source>
</evidence>
<evidence type="ECO:0000313" key="10">
    <source>
        <dbReference type="EMBL" id="MST62275.1"/>
    </source>
</evidence>
<dbReference type="GO" id="GO:0005988">
    <property type="term" value="P:lactose metabolic process"/>
    <property type="evidence" value="ECO:0007669"/>
    <property type="project" value="UniProtKB-KW"/>
</dbReference>
<protein>
    <recommendedName>
        <fullName evidence="7">Tagatose-6-phosphate kinase</fullName>
        <ecNumber evidence="7">2.7.1.144</ecNumber>
    </recommendedName>
</protein>
<dbReference type="PANTHER" id="PTHR46566">
    <property type="entry name" value="1-PHOSPHOFRUCTOKINASE-RELATED"/>
    <property type="match status" value="1"/>
</dbReference>
<reference evidence="10 11" key="1">
    <citation type="submission" date="2019-08" db="EMBL/GenBank/DDBJ databases">
        <title>In-depth cultivation of the pig gut microbiome towards novel bacterial diversity and tailored functional studies.</title>
        <authorList>
            <person name="Wylensek D."/>
            <person name="Hitch T.C.A."/>
            <person name="Clavel T."/>
        </authorList>
    </citation>
    <scope>NUCLEOTIDE SEQUENCE [LARGE SCALE GENOMIC DNA]</scope>
    <source>
        <strain evidence="10 11">WCA-SAB-591-4A-A</strain>
    </source>
</reference>
<dbReference type="GO" id="GO:0044281">
    <property type="term" value="P:small molecule metabolic process"/>
    <property type="evidence" value="ECO:0007669"/>
    <property type="project" value="UniProtKB-ARBA"/>
</dbReference>
<evidence type="ECO:0000313" key="11">
    <source>
        <dbReference type="Proteomes" id="UP000440713"/>
    </source>
</evidence>
<keyword evidence="2 7" id="KW-0808">Transferase</keyword>
<dbReference type="InterPro" id="IPR002173">
    <property type="entry name" value="Carboh/pur_kinase_PfkB_CS"/>
</dbReference>
<dbReference type="InterPro" id="IPR011611">
    <property type="entry name" value="PfkB_dom"/>
</dbReference>
<dbReference type="InterPro" id="IPR022463">
    <property type="entry name" value="1-PFruKinase"/>
</dbReference>
<dbReference type="PROSITE" id="PS00584">
    <property type="entry name" value="PFKB_KINASES_2"/>
    <property type="match status" value="1"/>
</dbReference>
<dbReference type="PANTHER" id="PTHR46566:SF1">
    <property type="entry name" value="1-PHOSPHOFRUCTOKINASE"/>
    <property type="match status" value="1"/>
</dbReference>
<keyword evidence="5 7" id="KW-0067">ATP-binding</keyword>
<comment type="similarity">
    <text evidence="7">Belongs to the carbohydrate kinase PfkB family. LacC subfamily.</text>
</comment>
<dbReference type="EC" id="2.7.1.144" evidence="7"/>
<dbReference type="Pfam" id="PF00294">
    <property type="entry name" value="PfkB"/>
    <property type="match status" value="1"/>
</dbReference>
<dbReference type="InterPro" id="IPR017583">
    <property type="entry name" value="Tagatose/fructose_Pkinase"/>
</dbReference>
<dbReference type="EMBL" id="VUNE01000002">
    <property type="protein sequence ID" value="MST62275.1"/>
    <property type="molecule type" value="Genomic_DNA"/>
</dbReference>
<feature type="domain" description="Carbohydrate kinase PfkB" evidence="9">
    <location>
        <begin position="6"/>
        <end position="282"/>
    </location>
</feature>
<evidence type="ECO:0000256" key="6">
    <source>
        <dbReference type="ARBA" id="ARBA00047745"/>
    </source>
</evidence>
<dbReference type="InterPro" id="IPR029056">
    <property type="entry name" value="Ribokinase-like"/>
</dbReference>
<dbReference type="CDD" id="cd01164">
    <property type="entry name" value="FruK_PfkB_like"/>
    <property type="match status" value="1"/>
</dbReference>
<comment type="catalytic activity">
    <reaction evidence="7">
        <text>D-tagatofuranose 6-phosphate + ATP = D-tagatofuranose 1,6-bisphosphate + ADP + H(+)</text>
        <dbReference type="Rhea" id="RHEA:12420"/>
        <dbReference type="ChEBI" id="CHEBI:15378"/>
        <dbReference type="ChEBI" id="CHEBI:30616"/>
        <dbReference type="ChEBI" id="CHEBI:58694"/>
        <dbReference type="ChEBI" id="CHEBI:58695"/>
        <dbReference type="ChEBI" id="CHEBI:456216"/>
        <dbReference type="EC" id="2.7.1.144"/>
    </reaction>
</comment>
<dbReference type="GO" id="GO:0008662">
    <property type="term" value="F:1-phosphofructokinase activity"/>
    <property type="evidence" value="ECO:0007669"/>
    <property type="project" value="UniProtKB-UniRule"/>
</dbReference>
<dbReference type="Proteomes" id="UP000440713">
    <property type="component" value="Unassembled WGS sequence"/>
</dbReference>
<dbReference type="AlphaFoldDB" id="A0A6N7WZG4"/>
<evidence type="ECO:0000256" key="4">
    <source>
        <dbReference type="ARBA" id="ARBA00022777"/>
    </source>
</evidence>
<dbReference type="Gene3D" id="3.40.1190.20">
    <property type="match status" value="1"/>
</dbReference>
<comment type="pathway">
    <text evidence="7">Carbohydrate metabolism; D-tagatose 6-phosphate degradation; D-glyceraldehyde 3-phosphate and glycerone phosphate from D-tagatose 6-phosphate: step 1/2.</text>
</comment>
<keyword evidence="4 8" id="KW-0418">Kinase</keyword>
<dbReference type="RefSeq" id="WP_154537670.1">
    <property type="nucleotide sequence ID" value="NZ_VUNE01000002.1"/>
</dbReference>
<comment type="similarity">
    <text evidence="1">Belongs to the carbohydrate kinase pfkB family.</text>
</comment>
<dbReference type="UniPathway" id="UPA00704">
    <property type="reaction ID" value="UER00715"/>
</dbReference>
<dbReference type="GO" id="GO:0009024">
    <property type="term" value="F:tagatose-6-phosphate kinase activity"/>
    <property type="evidence" value="ECO:0007669"/>
    <property type="project" value="UniProtKB-EC"/>
</dbReference>
<evidence type="ECO:0000256" key="8">
    <source>
        <dbReference type="RuleBase" id="RU369061"/>
    </source>
</evidence>
<keyword evidence="11" id="KW-1185">Reference proteome</keyword>
<dbReference type="FunFam" id="3.40.1190.20:FF:000001">
    <property type="entry name" value="Phosphofructokinase"/>
    <property type="match status" value="1"/>
</dbReference>
<gene>
    <name evidence="10" type="primary">pfkB</name>
    <name evidence="10" type="ORF">FYJ71_04705</name>
</gene>
<keyword evidence="7" id="KW-0423">Lactose metabolism</keyword>
<dbReference type="GO" id="GO:2001059">
    <property type="term" value="P:D-tagatose 6-phosphate catabolic process"/>
    <property type="evidence" value="ECO:0007669"/>
    <property type="project" value="UniProtKB-UniPathway"/>
</dbReference>
<proteinExistence type="inferred from homology"/>
<accession>A0A6N7WZG4</accession>
<dbReference type="NCBIfam" id="TIGR03168">
    <property type="entry name" value="1-PFK"/>
    <property type="match status" value="1"/>
</dbReference>
<dbReference type="GO" id="GO:0005829">
    <property type="term" value="C:cytosol"/>
    <property type="evidence" value="ECO:0007669"/>
    <property type="project" value="TreeGrafter"/>
</dbReference>
<evidence type="ECO:0000256" key="5">
    <source>
        <dbReference type="ARBA" id="ARBA00022840"/>
    </source>
</evidence>
<dbReference type="PIRSF" id="PIRSF000535">
    <property type="entry name" value="1PFK/6PFK/LacC"/>
    <property type="match status" value="1"/>
</dbReference>
<name>A0A6N7WZG4_9FIRM</name>
<comment type="caution">
    <text evidence="10">The sequence shown here is derived from an EMBL/GenBank/DDBJ whole genome shotgun (WGS) entry which is preliminary data.</text>
</comment>
<evidence type="ECO:0000259" key="9">
    <source>
        <dbReference type="Pfam" id="PF00294"/>
    </source>
</evidence>
<sequence length="303" mass="32921">MIYSVTLNPSIDYIIHVDDFVEGSLNRSTKDYINVGGKGIMVSKLLTNVGVENTATGFLGGFTGKYISDWFDNLRMPHDFIFVEDNTRINVKLKSSSESEINGRGANIKKQEQQQFLDKINGIDENDTVIISGSSSPGLDEDIVDQIIDICKTNGADFVVDTSGSALIRAIKSKPLLIKPNIDEIGELFGKTFNNKEDVIPYGKKCLELGAKYVIVSMGSNGALFFDKDEVYYSPRVEGELVNSVGAGDSMLAGFVGSLKSGKNPIDSFKFSVACGTATAFCEDIADKKSVENILSKVVVEDC</sequence>
<keyword evidence="3 7" id="KW-0547">Nucleotide-binding</keyword>
<comment type="catalytic activity">
    <reaction evidence="6 8">
        <text>beta-D-fructose 1-phosphate + ATP = beta-D-fructose 1,6-bisphosphate + ADP + H(+)</text>
        <dbReference type="Rhea" id="RHEA:14213"/>
        <dbReference type="ChEBI" id="CHEBI:15378"/>
        <dbReference type="ChEBI" id="CHEBI:30616"/>
        <dbReference type="ChEBI" id="CHEBI:32966"/>
        <dbReference type="ChEBI" id="CHEBI:138881"/>
        <dbReference type="ChEBI" id="CHEBI:456216"/>
        <dbReference type="EC" id="2.7.1.56"/>
    </reaction>
</comment>
<comment type="function">
    <text evidence="8">Catalyzes the ATP-dependent phosphorylation of fructose-l-phosphate to fructose-l,6-bisphosphate.</text>
</comment>
<evidence type="ECO:0000256" key="1">
    <source>
        <dbReference type="ARBA" id="ARBA00005380"/>
    </source>
</evidence>
<organism evidence="10 11">
    <name type="scientific">Peptostreptococcus porci</name>
    <dbReference type="NCBI Taxonomy" id="2652282"/>
    <lineage>
        <taxon>Bacteria</taxon>
        <taxon>Bacillati</taxon>
        <taxon>Bacillota</taxon>
        <taxon>Clostridia</taxon>
        <taxon>Peptostreptococcales</taxon>
        <taxon>Peptostreptococcaceae</taxon>
        <taxon>Peptostreptococcus</taxon>
    </lineage>
</organism>